<dbReference type="Gene3D" id="3.10.180.10">
    <property type="entry name" value="2,3-Dihydroxybiphenyl 1,2-Dioxygenase, domain 1"/>
    <property type="match status" value="1"/>
</dbReference>
<dbReference type="PROSITE" id="PS51819">
    <property type="entry name" value="VOC"/>
    <property type="match status" value="1"/>
</dbReference>
<dbReference type="Pfam" id="PF13669">
    <property type="entry name" value="Glyoxalase_4"/>
    <property type="match status" value="1"/>
</dbReference>
<evidence type="ECO:0000313" key="3">
    <source>
        <dbReference type="Proteomes" id="UP000466785"/>
    </source>
</evidence>
<keyword evidence="3" id="KW-1185">Reference proteome</keyword>
<dbReference type="SUPFAM" id="SSF54593">
    <property type="entry name" value="Glyoxalase/Bleomycin resistance protein/Dihydroxybiphenyl dioxygenase"/>
    <property type="match status" value="1"/>
</dbReference>
<feature type="domain" description="VOC" evidence="1">
    <location>
        <begin position="10"/>
        <end position="123"/>
    </location>
</feature>
<reference evidence="2 3" key="1">
    <citation type="journal article" date="2019" name="Emerg. Microbes Infect.">
        <title>Comprehensive subspecies identification of 175 nontuberculous mycobacteria species based on 7547 genomic profiles.</title>
        <authorList>
            <person name="Matsumoto Y."/>
            <person name="Kinjo T."/>
            <person name="Motooka D."/>
            <person name="Nabeya D."/>
            <person name="Jung N."/>
            <person name="Uechi K."/>
            <person name="Horii T."/>
            <person name="Iida T."/>
            <person name="Fujita J."/>
            <person name="Nakamura S."/>
        </authorList>
    </citation>
    <scope>NUCLEOTIDE SEQUENCE [LARGE SCALE GENOMIC DNA]</scope>
    <source>
        <strain evidence="2 3">JCM 12603</strain>
    </source>
</reference>
<sequence>MDGAGPVSARLDHIAVEVSDFEERIAMLQRLGMVVRRVGSLSADPGRRIAMLADDRGFKLELIESGADGLAHLAFEVEDVDAAAAAPPPPLQVTRPPYRLGAAKADSAMLTDDGGLTVQFVRYDADSPDR</sequence>
<dbReference type="KEGG" id="mpof:MPOR_09890"/>
<name>A0A6N4V776_9MYCO</name>
<proteinExistence type="predicted"/>
<protein>
    <recommendedName>
        <fullName evidence="1">VOC domain-containing protein</fullName>
    </recommendedName>
</protein>
<accession>A0A6N4V776</accession>
<organism evidence="2 3">
    <name type="scientific">Mycolicibacterium poriferae</name>
    <dbReference type="NCBI Taxonomy" id="39694"/>
    <lineage>
        <taxon>Bacteria</taxon>
        <taxon>Bacillati</taxon>
        <taxon>Actinomycetota</taxon>
        <taxon>Actinomycetes</taxon>
        <taxon>Mycobacteriales</taxon>
        <taxon>Mycobacteriaceae</taxon>
        <taxon>Mycolicibacterium</taxon>
    </lineage>
</organism>
<dbReference type="InterPro" id="IPR037523">
    <property type="entry name" value="VOC_core"/>
</dbReference>
<dbReference type="InterPro" id="IPR029068">
    <property type="entry name" value="Glyas_Bleomycin-R_OHBP_Dase"/>
</dbReference>
<dbReference type="EMBL" id="AP022570">
    <property type="protein sequence ID" value="BBX49963.1"/>
    <property type="molecule type" value="Genomic_DNA"/>
</dbReference>
<evidence type="ECO:0000313" key="2">
    <source>
        <dbReference type="EMBL" id="BBX49963.1"/>
    </source>
</evidence>
<evidence type="ECO:0000259" key="1">
    <source>
        <dbReference type="PROSITE" id="PS51819"/>
    </source>
</evidence>
<dbReference type="Proteomes" id="UP000466785">
    <property type="component" value="Chromosome"/>
</dbReference>
<dbReference type="AlphaFoldDB" id="A0A6N4V776"/>
<gene>
    <name evidence="2" type="ORF">MPOR_09890</name>
</gene>